<keyword evidence="2" id="KW-0472">Membrane</keyword>
<organism evidence="3 4">
    <name type="scientific">Panicum miliaceum</name>
    <name type="common">Proso millet</name>
    <name type="synonym">Broomcorn millet</name>
    <dbReference type="NCBI Taxonomy" id="4540"/>
    <lineage>
        <taxon>Eukaryota</taxon>
        <taxon>Viridiplantae</taxon>
        <taxon>Streptophyta</taxon>
        <taxon>Embryophyta</taxon>
        <taxon>Tracheophyta</taxon>
        <taxon>Spermatophyta</taxon>
        <taxon>Magnoliopsida</taxon>
        <taxon>Liliopsida</taxon>
        <taxon>Poales</taxon>
        <taxon>Poaceae</taxon>
        <taxon>PACMAD clade</taxon>
        <taxon>Panicoideae</taxon>
        <taxon>Panicodae</taxon>
        <taxon>Paniceae</taxon>
        <taxon>Panicinae</taxon>
        <taxon>Panicum</taxon>
        <taxon>Panicum sect. Panicum</taxon>
    </lineage>
</organism>
<gene>
    <name evidence="3" type="ORF">C2845_PM08G15140</name>
</gene>
<dbReference type="EMBL" id="PQIB02000010">
    <property type="protein sequence ID" value="RLM93767.1"/>
    <property type="molecule type" value="Genomic_DNA"/>
</dbReference>
<dbReference type="Proteomes" id="UP000275267">
    <property type="component" value="Unassembled WGS sequence"/>
</dbReference>
<protein>
    <submittedName>
        <fullName evidence="3">Uncharacterized protein</fullName>
    </submittedName>
</protein>
<evidence type="ECO:0000313" key="4">
    <source>
        <dbReference type="Proteomes" id="UP000275267"/>
    </source>
</evidence>
<evidence type="ECO:0000256" key="1">
    <source>
        <dbReference type="SAM" id="MobiDB-lite"/>
    </source>
</evidence>
<evidence type="ECO:0000313" key="3">
    <source>
        <dbReference type="EMBL" id="RLM93767.1"/>
    </source>
</evidence>
<evidence type="ECO:0000256" key="2">
    <source>
        <dbReference type="SAM" id="Phobius"/>
    </source>
</evidence>
<comment type="caution">
    <text evidence="3">The sequence shown here is derived from an EMBL/GenBank/DDBJ whole genome shotgun (WGS) entry which is preliminary data.</text>
</comment>
<keyword evidence="4" id="KW-1185">Reference proteome</keyword>
<keyword evidence="2" id="KW-1133">Transmembrane helix</keyword>
<feature type="transmembrane region" description="Helical" evidence="2">
    <location>
        <begin position="82"/>
        <end position="101"/>
    </location>
</feature>
<sequence length="102" mass="10342">MRAEEIASGLSSASPILCTTPASPVVLKVAAHRQGAGSCVAESVSRQLHPSSSCSPSTVKEPGVGNRVDAGRRSRKLARTKAVAPLFTFGGAAGFTVPPLGQ</sequence>
<keyword evidence="2" id="KW-0812">Transmembrane</keyword>
<reference evidence="4" key="1">
    <citation type="journal article" date="2019" name="Nat. Commun.">
        <title>The genome of broomcorn millet.</title>
        <authorList>
            <person name="Zou C."/>
            <person name="Miki D."/>
            <person name="Li D."/>
            <person name="Tang Q."/>
            <person name="Xiao L."/>
            <person name="Rajput S."/>
            <person name="Deng P."/>
            <person name="Jia W."/>
            <person name="Huang R."/>
            <person name="Zhang M."/>
            <person name="Sun Y."/>
            <person name="Hu J."/>
            <person name="Fu X."/>
            <person name="Schnable P.S."/>
            <person name="Li F."/>
            <person name="Zhang H."/>
            <person name="Feng B."/>
            <person name="Zhu X."/>
            <person name="Liu R."/>
            <person name="Schnable J.C."/>
            <person name="Zhu J.-K."/>
            <person name="Zhang H."/>
        </authorList>
    </citation>
    <scope>NUCLEOTIDE SEQUENCE [LARGE SCALE GENOMIC DNA]</scope>
</reference>
<feature type="region of interest" description="Disordered" evidence="1">
    <location>
        <begin position="50"/>
        <end position="73"/>
    </location>
</feature>
<proteinExistence type="predicted"/>
<accession>A0A3L6R5V1</accession>
<name>A0A3L6R5V1_PANMI</name>
<dbReference type="AlphaFoldDB" id="A0A3L6R5V1"/>